<comment type="pathway">
    <text evidence="1">Amino-acid biosynthesis; L-asparagine biosynthesis; L-asparagine from L-aspartate (L-Gln route): step 1/1.</text>
</comment>
<organism evidence="6 7">
    <name type="scientific">Lactonifactor longoviformis DSM 17459</name>
    <dbReference type="NCBI Taxonomy" id="1122155"/>
    <lineage>
        <taxon>Bacteria</taxon>
        <taxon>Bacillati</taxon>
        <taxon>Bacillota</taxon>
        <taxon>Clostridia</taxon>
        <taxon>Eubacteriales</taxon>
        <taxon>Clostridiaceae</taxon>
        <taxon>Lactonifactor</taxon>
    </lineage>
</organism>
<dbReference type="InterPro" id="IPR001962">
    <property type="entry name" value="Asn_synthase"/>
</dbReference>
<evidence type="ECO:0000313" key="7">
    <source>
        <dbReference type="Proteomes" id="UP000184245"/>
    </source>
</evidence>
<dbReference type="Gene3D" id="3.40.50.620">
    <property type="entry name" value="HUPs"/>
    <property type="match status" value="1"/>
</dbReference>
<dbReference type="EMBL" id="FQVI01000012">
    <property type="protein sequence ID" value="SHF07076.1"/>
    <property type="molecule type" value="Genomic_DNA"/>
</dbReference>
<dbReference type="GO" id="GO:0006529">
    <property type="term" value="P:asparagine biosynthetic process"/>
    <property type="evidence" value="ECO:0007669"/>
    <property type="project" value="UniProtKB-KW"/>
</dbReference>
<dbReference type="Proteomes" id="UP000184245">
    <property type="component" value="Unassembled WGS sequence"/>
</dbReference>
<evidence type="ECO:0000256" key="1">
    <source>
        <dbReference type="ARBA" id="ARBA00005187"/>
    </source>
</evidence>
<keyword evidence="3" id="KW-0061">Asparagine biosynthesis</keyword>
<dbReference type="STRING" id="1122155.SAMN02745158_02419"/>
<dbReference type="Pfam" id="PF00733">
    <property type="entry name" value="Asn_synthase"/>
    <property type="match status" value="1"/>
</dbReference>
<evidence type="ECO:0000256" key="3">
    <source>
        <dbReference type="ARBA" id="ARBA00022888"/>
    </source>
</evidence>
<dbReference type="GO" id="GO:0004066">
    <property type="term" value="F:asparagine synthase (glutamine-hydrolyzing) activity"/>
    <property type="evidence" value="ECO:0007669"/>
    <property type="project" value="UniProtKB-EC"/>
</dbReference>
<dbReference type="PANTHER" id="PTHR43284:SF1">
    <property type="entry name" value="ASPARAGINE SYNTHETASE"/>
    <property type="match status" value="1"/>
</dbReference>
<keyword evidence="7" id="KW-1185">Reference proteome</keyword>
<reference evidence="6 7" key="1">
    <citation type="submission" date="2016-11" db="EMBL/GenBank/DDBJ databases">
        <authorList>
            <person name="Jaros S."/>
            <person name="Januszkiewicz K."/>
            <person name="Wedrychowicz H."/>
        </authorList>
    </citation>
    <scope>NUCLEOTIDE SEQUENCE [LARGE SCALE GENOMIC DNA]</scope>
    <source>
        <strain evidence="6 7">DSM 17459</strain>
    </source>
</reference>
<dbReference type="EC" id="6.3.5.4" evidence="2"/>
<protein>
    <recommendedName>
        <fullName evidence="2">asparagine synthase (glutamine-hydrolyzing)</fullName>
        <ecNumber evidence="2">6.3.5.4</ecNumber>
    </recommendedName>
</protein>
<evidence type="ECO:0000256" key="2">
    <source>
        <dbReference type="ARBA" id="ARBA00012737"/>
    </source>
</evidence>
<dbReference type="InterPro" id="IPR014729">
    <property type="entry name" value="Rossmann-like_a/b/a_fold"/>
</dbReference>
<dbReference type="SUPFAM" id="SSF52402">
    <property type="entry name" value="Adenine nucleotide alpha hydrolases-like"/>
    <property type="match status" value="1"/>
</dbReference>
<keyword evidence="3" id="KW-0028">Amino-acid biosynthesis</keyword>
<dbReference type="InterPro" id="IPR051786">
    <property type="entry name" value="ASN_synthetase/amidase"/>
</dbReference>
<sequence length="525" mass="62165">MRLFVHLDFEYNRKKTWIKTENGYFVGTIFRNNCLLTEKDIKELLESIQNVEQATAFVKEVNGFFALVIELSGTVFLAADHERTIPLFYEIKNDNVFVYNHISIEMIKTHGRNRQALKEFNSCLFISGNDTVACNIKGVMAGETVIISDGKVSRQYYYKFDNAKVEYIDKYELFRMIDEKFVEAIKRLIKFLDGRCAVIPLSGGHDSRLVAYYLKRLKYDKIVTYTYGPRGNSEAITSEKVAKFLDIEWHCVEYEPPKLQVLFKDKFDELVNFYSNGVSSVCIQDWYAVDYLHKKGVFPKNSVFVPGHSFDAIAGSVILPKYIQNDVITKQQLMEDILYKHYSEGKRKLSSKTRSYFKTKINDELLRNEPDILSSDRAFNLFQNYNVRERQAKFICCQTKLYEYYDYDWYLPLWDNELIAFWETINISCKYNRKLFFDFTNYQYKDLMITAPVENEKSREKKMVNMNPVVRVRRKIGQLINYVDYHYCLAYFTPYDVISIYLRKRVLNIGFFVNQKIIEIIRRKK</sequence>
<dbReference type="OrthoDB" id="1551487at2"/>
<gene>
    <name evidence="6" type="ORF">SAMN02745158_02419</name>
</gene>
<dbReference type="AlphaFoldDB" id="A0A1M4YNV7"/>
<name>A0A1M4YNV7_9CLOT</name>
<dbReference type="InterPro" id="IPR029055">
    <property type="entry name" value="Ntn_hydrolases_N"/>
</dbReference>
<evidence type="ECO:0000256" key="4">
    <source>
        <dbReference type="ARBA" id="ARBA00048741"/>
    </source>
</evidence>
<accession>A0A1M4YNV7</accession>
<dbReference type="PANTHER" id="PTHR43284">
    <property type="entry name" value="ASPARAGINE SYNTHETASE (GLUTAMINE-HYDROLYZING)"/>
    <property type="match status" value="1"/>
</dbReference>
<proteinExistence type="predicted"/>
<evidence type="ECO:0000313" key="6">
    <source>
        <dbReference type="EMBL" id="SHF07076.1"/>
    </source>
</evidence>
<dbReference type="SUPFAM" id="SSF56235">
    <property type="entry name" value="N-terminal nucleophile aminohydrolases (Ntn hydrolases)"/>
    <property type="match status" value="1"/>
</dbReference>
<feature type="domain" description="Asparagine synthetase" evidence="5">
    <location>
        <begin position="200"/>
        <end position="297"/>
    </location>
</feature>
<comment type="catalytic activity">
    <reaction evidence="4">
        <text>L-aspartate + L-glutamine + ATP + H2O = L-asparagine + L-glutamate + AMP + diphosphate + H(+)</text>
        <dbReference type="Rhea" id="RHEA:12228"/>
        <dbReference type="ChEBI" id="CHEBI:15377"/>
        <dbReference type="ChEBI" id="CHEBI:15378"/>
        <dbReference type="ChEBI" id="CHEBI:29985"/>
        <dbReference type="ChEBI" id="CHEBI:29991"/>
        <dbReference type="ChEBI" id="CHEBI:30616"/>
        <dbReference type="ChEBI" id="CHEBI:33019"/>
        <dbReference type="ChEBI" id="CHEBI:58048"/>
        <dbReference type="ChEBI" id="CHEBI:58359"/>
        <dbReference type="ChEBI" id="CHEBI:456215"/>
        <dbReference type="EC" id="6.3.5.4"/>
    </reaction>
</comment>
<evidence type="ECO:0000259" key="5">
    <source>
        <dbReference type="Pfam" id="PF00733"/>
    </source>
</evidence>